<organism evidence="5 6">
    <name type="scientific">Paenibacillus lutimineralis</name>
    <dbReference type="NCBI Taxonomy" id="2707005"/>
    <lineage>
        <taxon>Bacteria</taxon>
        <taxon>Bacillati</taxon>
        <taxon>Bacillota</taxon>
        <taxon>Bacilli</taxon>
        <taxon>Bacillales</taxon>
        <taxon>Paenibacillaceae</taxon>
        <taxon>Paenibacillus</taxon>
    </lineage>
</organism>
<feature type="domain" description="Phage tail sheath protein-like beta-sandwich" evidence="3">
    <location>
        <begin position="97"/>
        <end position="201"/>
    </location>
</feature>
<keyword evidence="6" id="KW-1185">Reference proteome</keyword>
<evidence type="ECO:0000259" key="2">
    <source>
        <dbReference type="Pfam" id="PF04984"/>
    </source>
</evidence>
<evidence type="ECO:0000256" key="1">
    <source>
        <dbReference type="ARBA" id="ARBA00008005"/>
    </source>
</evidence>
<sequence>MAGGNWSPTDMPVLPGLYMNFVAAAGTAIQPGARGIVVAAVKAHWGPVGQFVEVSDEAAIKEMFSEGENGGATAFTTLYLTLLGGPKTLLAYRIASDSAAEATISVNNTDSVTALKLTAKYPGIRGNDFNVTIADSLAVSGTKELKLYEGTKLLRTFAIGNGDVTAALAAINDDESNKWIVASKVADGTLTDVSGQSLTGGDSGIEGITNADYVAALVAFEGQEFHVLTLDGVTEPALRSSVVAWVKRVRSEGKGVIATLGGMASEDTATDAVSKAVNRSAGCNHEGIVNVGSGAVLADKEYSSAQIAAWVAGLIAGQSLSQSTTYAESPFDDVTRRWTRSEQEKAIRSGVFLLIHDGRKVKVLRGMNTLTTLQVDQNNSWKKIRTIRVMDAINGDLQRTAEDVYIGKVNNTEEGRLALIGACKEYMRTLAQSNVIEGTGYDVLLDPDYYGSSPAKKPEPDQVFLRWNARLTDVMEQIFGTFYVE</sequence>
<dbReference type="AlphaFoldDB" id="A0A3Q9I8W2"/>
<protein>
    <submittedName>
        <fullName evidence="5">Phage tail sheath protein</fullName>
    </submittedName>
</protein>
<dbReference type="Pfam" id="PF17482">
    <property type="entry name" value="Phage_sheath_1C"/>
    <property type="match status" value="1"/>
</dbReference>
<dbReference type="Gene3D" id="3.40.50.11790">
    <property type="match status" value="1"/>
</dbReference>
<reference evidence="6" key="1">
    <citation type="submission" date="2018-12" db="EMBL/GenBank/DDBJ databases">
        <title>Complete genome sequence of Paenibacillus sp. MBLB1234.</title>
        <authorList>
            <person name="Nam Y.-D."/>
            <person name="Kang J."/>
            <person name="Chung W.-H."/>
            <person name="Park Y.S."/>
        </authorList>
    </citation>
    <scope>NUCLEOTIDE SEQUENCE [LARGE SCALE GENOMIC DNA]</scope>
    <source>
        <strain evidence="6">MBLB1234</strain>
    </source>
</reference>
<dbReference type="Gene3D" id="2.60.40.4290">
    <property type="match status" value="1"/>
</dbReference>
<evidence type="ECO:0000313" key="6">
    <source>
        <dbReference type="Proteomes" id="UP000270678"/>
    </source>
</evidence>
<dbReference type="RefSeq" id="WP_126998912.1">
    <property type="nucleotide sequence ID" value="NZ_CP034346.1"/>
</dbReference>
<dbReference type="Pfam" id="PF04984">
    <property type="entry name" value="Phage_sheath_1"/>
    <property type="match status" value="1"/>
</dbReference>
<dbReference type="Pfam" id="PF17481">
    <property type="entry name" value="Phage_sheath_domII"/>
    <property type="match status" value="1"/>
</dbReference>
<gene>
    <name evidence="5" type="ORF">EI981_13420</name>
</gene>
<dbReference type="InterPro" id="IPR035326">
    <property type="entry name" value="Beta_sandwich_Seath"/>
</dbReference>
<dbReference type="Gene3D" id="3.30.1370.220">
    <property type="match status" value="1"/>
</dbReference>
<proteinExistence type="inferred from homology"/>
<dbReference type="Gene3D" id="3.30.360.90">
    <property type="match status" value="1"/>
</dbReference>
<name>A0A3Q9I8W2_9BACL</name>
<accession>A0A3Q9I8W2</accession>
<comment type="similarity">
    <text evidence="1">Belongs to the myoviridae tail sheath protein family.</text>
</comment>
<evidence type="ECO:0000259" key="3">
    <source>
        <dbReference type="Pfam" id="PF17481"/>
    </source>
</evidence>
<dbReference type="Proteomes" id="UP000270678">
    <property type="component" value="Chromosome"/>
</dbReference>
<dbReference type="OrthoDB" id="89060at2"/>
<dbReference type="EMBL" id="CP034346">
    <property type="protein sequence ID" value="AZS15365.1"/>
    <property type="molecule type" value="Genomic_DNA"/>
</dbReference>
<feature type="domain" description="Tail sheath protein subtilisin-like" evidence="2">
    <location>
        <begin position="207"/>
        <end position="369"/>
    </location>
</feature>
<dbReference type="KEGG" id="plut:EI981_13420"/>
<feature type="domain" description="Tail sheath protein C-terminal" evidence="4">
    <location>
        <begin position="376"/>
        <end position="484"/>
    </location>
</feature>
<evidence type="ECO:0000259" key="4">
    <source>
        <dbReference type="Pfam" id="PF17482"/>
    </source>
</evidence>
<dbReference type="InterPro" id="IPR035089">
    <property type="entry name" value="Phage_sheath_subtilisin"/>
</dbReference>
<evidence type="ECO:0000313" key="5">
    <source>
        <dbReference type="EMBL" id="AZS15365.1"/>
    </source>
</evidence>
<dbReference type="InterPro" id="IPR020287">
    <property type="entry name" value="Tail_sheath_C"/>
</dbReference>